<proteinExistence type="predicted"/>
<organism evidence="1 2">
    <name type="scientific">Armadillidium nasatum</name>
    <dbReference type="NCBI Taxonomy" id="96803"/>
    <lineage>
        <taxon>Eukaryota</taxon>
        <taxon>Metazoa</taxon>
        <taxon>Ecdysozoa</taxon>
        <taxon>Arthropoda</taxon>
        <taxon>Crustacea</taxon>
        <taxon>Multicrustacea</taxon>
        <taxon>Malacostraca</taxon>
        <taxon>Eumalacostraca</taxon>
        <taxon>Peracarida</taxon>
        <taxon>Isopoda</taxon>
        <taxon>Oniscidea</taxon>
        <taxon>Crinocheta</taxon>
        <taxon>Armadillidiidae</taxon>
        <taxon>Armadillidium</taxon>
    </lineage>
</organism>
<dbReference type="EMBL" id="SEYY01004986">
    <property type="protein sequence ID" value="KAB7503537.1"/>
    <property type="molecule type" value="Genomic_DNA"/>
</dbReference>
<sequence length="109" mass="12142">NVITCYPLQRIAKPKTRRQKLQQKLFNYLAIQCDDTLGLPTGTCFRVNPMNTMCSCTRTTTCIEDPNSENVYIPCFGGDFTDYGSPFYCPSANIVMDTCSCSVNPSTNS</sequence>
<gene>
    <name evidence="1" type="ORF">Anas_12734</name>
</gene>
<accession>A0A5N5TBA1</accession>
<keyword evidence="2" id="KW-1185">Reference proteome</keyword>
<reference evidence="1 2" key="1">
    <citation type="journal article" date="2019" name="PLoS Biol.">
        <title>Sex chromosomes control vertical transmission of feminizing Wolbachia symbionts in an isopod.</title>
        <authorList>
            <person name="Becking T."/>
            <person name="Chebbi M.A."/>
            <person name="Giraud I."/>
            <person name="Moumen B."/>
            <person name="Laverre T."/>
            <person name="Caubet Y."/>
            <person name="Peccoud J."/>
            <person name="Gilbert C."/>
            <person name="Cordaux R."/>
        </authorList>
    </citation>
    <scope>NUCLEOTIDE SEQUENCE [LARGE SCALE GENOMIC DNA]</scope>
    <source>
        <strain evidence="1">ANa2</strain>
        <tissue evidence="1">Whole body excluding digestive tract and cuticle</tissue>
    </source>
</reference>
<name>A0A5N5TBA1_9CRUS</name>
<evidence type="ECO:0000313" key="2">
    <source>
        <dbReference type="Proteomes" id="UP000326759"/>
    </source>
</evidence>
<dbReference type="Proteomes" id="UP000326759">
    <property type="component" value="Unassembled WGS sequence"/>
</dbReference>
<dbReference type="AlphaFoldDB" id="A0A5N5TBA1"/>
<evidence type="ECO:0000313" key="1">
    <source>
        <dbReference type="EMBL" id="KAB7503537.1"/>
    </source>
</evidence>
<feature type="non-terminal residue" evidence="1">
    <location>
        <position position="1"/>
    </location>
</feature>
<comment type="caution">
    <text evidence="1">The sequence shown here is derived from an EMBL/GenBank/DDBJ whole genome shotgun (WGS) entry which is preliminary data.</text>
</comment>
<protein>
    <submittedName>
        <fullName evidence="1">Uncharacterized protein</fullName>
    </submittedName>
</protein>